<evidence type="ECO:0000256" key="1">
    <source>
        <dbReference type="SAM" id="Phobius"/>
    </source>
</evidence>
<dbReference type="PANTHER" id="PTHR45138:SF9">
    <property type="entry name" value="DIGUANYLATE CYCLASE DGCM-RELATED"/>
    <property type="match status" value="1"/>
</dbReference>
<dbReference type="Pfam" id="PF00990">
    <property type="entry name" value="GGDEF"/>
    <property type="match status" value="1"/>
</dbReference>
<dbReference type="NCBIfam" id="TIGR00254">
    <property type="entry name" value="GGDEF"/>
    <property type="match status" value="1"/>
</dbReference>
<dbReference type="InterPro" id="IPR000160">
    <property type="entry name" value="GGDEF_dom"/>
</dbReference>
<dbReference type="Gene3D" id="3.30.450.20">
    <property type="entry name" value="PAS domain"/>
    <property type="match status" value="2"/>
</dbReference>
<accession>A0A7G9GBL2</accession>
<dbReference type="KEGG" id="whj:H9Q79_15080"/>
<dbReference type="RefSeq" id="WP_249328658.1">
    <property type="nucleotide sequence ID" value="NZ_CP060635.1"/>
</dbReference>
<evidence type="ECO:0000313" key="4">
    <source>
        <dbReference type="Proteomes" id="UP000515860"/>
    </source>
</evidence>
<dbReference type="Gene3D" id="3.30.70.270">
    <property type="match status" value="1"/>
</dbReference>
<feature type="domain" description="GGDEF" evidence="2">
    <location>
        <begin position="385"/>
        <end position="518"/>
    </location>
</feature>
<dbReference type="EMBL" id="CP060635">
    <property type="protein sequence ID" value="QNM08194.1"/>
    <property type="molecule type" value="Genomic_DNA"/>
</dbReference>
<dbReference type="SUPFAM" id="SSF55073">
    <property type="entry name" value="Nucleotide cyclase"/>
    <property type="match status" value="1"/>
</dbReference>
<dbReference type="GO" id="GO:0043709">
    <property type="term" value="P:cell adhesion involved in single-species biofilm formation"/>
    <property type="evidence" value="ECO:0007669"/>
    <property type="project" value="TreeGrafter"/>
</dbReference>
<dbReference type="InterPro" id="IPR050469">
    <property type="entry name" value="Diguanylate_Cyclase"/>
</dbReference>
<dbReference type="PROSITE" id="PS50887">
    <property type="entry name" value="GGDEF"/>
    <property type="match status" value="1"/>
</dbReference>
<keyword evidence="1" id="KW-1133">Transmembrane helix</keyword>
<evidence type="ECO:0000313" key="3">
    <source>
        <dbReference type="EMBL" id="QNM08194.1"/>
    </source>
</evidence>
<dbReference type="InterPro" id="IPR043128">
    <property type="entry name" value="Rev_trsase/Diguanyl_cyclase"/>
</dbReference>
<evidence type="ECO:0000259" key="2">
    <source>
        <dbReference type="PROSITE" id="PS50887"/>
    </source>
</evidence>
<feature type="transmembrane region" description="Helical" evidence="1">
    <location>
        <begin position="289"/>
        <end position="310"/>
    </location>
</feature>
<name>A0A7G9GBL2_9FIRM</name>
<dbReference type="CDD" id="cd01949">
    <property type="entry name" value="GGDEF"/>
    <property type="match status" value="1"/>
</dbReference>
<gene>
    <name evidence="3" type="ORF">H9Q79_15080</name>
</gene>
<sequence>MNKDSSREKDRNWEISFFPVVRYGTVFCALLLLVILIGGAVLSLSQMKTRAKSSLTSSHAQISQRIEESVTLLESLAGLPEFYDPEIPPIEKVKKLDQMSPHFGYLMICYVDADIIVYSDGSEPASLASREYMQQLFSTGQRQVTDSFAAGADGVTLNYTVAVPLFEENGEKISGCLFCAIYFDEVTEILQQSASANRAEATLIGSRGQIMSSTVGLPYGDPVMDVLRNARLFGTTADRLEEQMLARMPGDYWSLRDGMLYYTVFQRVENTGWDILSSVSFGTVFAENLPSLLLVLCLGIFLCTGLMLLIRRYIAGQMKVVDVLVHSVEELEKKIYHDERPDGVDFNEIIRLTGDGLTDSLTNMVTRSVFLNQAEARLGKLNPELISALCFVDMDNLKYINDTLGHIGGDIALKSVGYILREYEKKYDGVAGRYGGDEFVLLLPDLDDMEELTGLLDELVLRLHAQIGSNGRDIPVQCSVGVAVCRADSKLEEVIAAADEALYFVKQNGKGYYKIHQI</sequence>
<dbReference type="GO" id="GO:0005886">
    <property type="term" value="C:plasma membrane"/>
    <property type="evidence" value="ECO:0007669"/>
    <property type="project" value="TreeGrafter"/>
</dbReference>
<dbReference type="PANTHER" id="PTHR45138">
    <property type="entry name" value="REGULATORY COMPONENTS OF SENSORY TRANSDUCTION SYSTEM"/>
    <property type="match status" value="1"/>
</dbReference>
<dbReference type="Proteomes" id="UP000515860">
    <property type="component" value="Chromosome"/>
</dbReference>
<proteinExistence type="predicted"/>
<feature type="transmembrane region" description="Helical" evidence="1">
    <location>
        <begin position="20"/>
        <end position="44"/>
    </location>
</feature>
<reference evidence="3 4" key="1">
    <citation type="submission" date="2020-08" db="EMBL/GenBank/DDBJ databases">
        <authorList>
            <person name="Liu C."/>
            <person name="Sun Q."/>
        </authorList>
    </citation>
    <scope>NUCLEOTIDE SEQUENCE [LARGE SCALE GENOMIC DNA]</scope>
    <source>
        <strain evidence="3 4">NSJ-29</strain>
    </source>
</reference>
<keyword evidence="4" id="KW-1185">Reference proteome</keyword>
<keyword evidence="1" id="KW-0812">Transmembrane</keyword>
<dbReference type="GO" id="GO:1902201">
    <property type="term" value="P:negative regulation of bacterial-type flagellum-dependent cell motility"/>
    <property type="evidence" value="ECO:0007669"/>
    <property type="project" value="TreeGrafter"/>
</dbReference>
<keyword evidence="1" id="KW-0472">Membrane</keyword>
<organism evidence="3 4">
    <name type="scientific">Wansuia hejianensis</name>
    <dbReference type="NCBI Taxonomy" id="2763667"/>
    <lineage>
        <taxon>Bacteria</taxon>
        <taxon>Bacillati</taxon>
        <taxon>Bacillota</taxon>
        <taxon>Clostridia</taxon>
        <taxon>Lachnospirales</taxon>
        <taxon>Lachnospiraceae</taxon>
        <taxon>Wansuia</taxon>
    </lineage>
</organism>
<dbReference type="InterPro" id="IPR029787">
    <property type="entry name" value="Nucleotide_cyclase"/>
</dbReference>
<protein>
    <submittedName>
        <fullName evidence="3">GGDEF domain-containing protein</fullName>
    </submittedName>
</protein>
<dbReference type="GO" id="GO:0052621">
    <property type="term" value="F:diguanylate cyclase activity"/>
    <property type="evidence" value="ECO:0007669"/>
    <property type="project" value="TreeGrafter"/>
</dbReference>
<dbReference type="SMART" id="SM00267">
    <property type="entry name" value="GGDEF"/>
    <property type="match status" value="1"/>
</dbReference>
<dbReference type="AlphaFoldDB" id="A0A7G9GBL2"/>